<dbReference type="PANTHER" id="PTHR19918">
    <property type="entry name" value="CELL DIVISION CYCLE 20 CDC20 FIZZY -RELATED"/>
    <property type="match status" value="1"/>
</dbReference>
<evidence type="ECO:0000256" key="3">
    <source>
        <dbReference type="SAM" id="MobiDB-lite"/>
    </source>
</evidence>
<dbReference type="GO" id="GO:1905786">
    <property type="term" value="P:positive regulation of anaphase-promoting complex-dependent catabolic process"/>
    <property type="evidence" value="ECO:0007669"/>
    <property type="project" value="TreeGrafter"/>
</dbReference>
<dbReference type="PANTHER" id="PTHR19918:SF5">
    <property type="entry name" value="MEIOSIS-SPECIFIC APC_C ACTIVATOR PROTEIN AMA1"/>
    <property type="match status" value="1"/>
</dbReference>
<dbReference type="SMART" id="SM00320">
    <property type="entry name" value="WD40"/>
    <property type="match status" value="3"/>
</dbReference>
<dbReference type="InterPro" id="IPR015943">
    <property type="entry name" value="WD40/YVTN_repeat-like_dom_sf"/>
</dbReference>
<organism evidence="4 5">
    <name type="scientific">Coniochaeta hoffmannii</name>
    <dbReference type="NCBI Taxonomy" id="91930"/>
    <lineage>
        <taxon>Eukaryota</taxon>
        <taxon>Fungi</taxon>
        <taxon>Dikarya</taxon>
        <taxon>Ascomycota</taxon>
        <taxon>Pezizomycotina</taxon>
        <taxon>Sordariomycetes</taxon>
        <taxon>Sordariomycetidae</taxon>
        <taxon>Coniochaetales</taxon>
        <taxon>Coniochaetaceae</taxon>
        <taxon>Coniochaeta</taxon>
    </lineage>
</organism>
<comment type="caution">
    <text evidence="4">The sequence shown here is derived from an EMBL/GenBank/DDBJ whole genome shotgun (WGS) entry which is preliminary data.</text>
</comment>
<dbReference type="InterPro" id="IPR033010">
    <property type="entry name" value="Cdc20/Fizzy"/>
</dbReference>
<keyword evidence="2" id="KW-0677">Repeat</keyword>
<proteinExistence type="predicted"/>
<dbReference type="GO" id="GO:0010997">
    <property type="term" value="F:anaphase-promoting complex binding"/>
    <property type="evidence" value="ECO:0007669"/>
    <property type="project" value="InterPro"/>
</dbReference>
<protein>
    <submittedName>
        <fullName evidence="4">WD40 repeat-like protein</fullName>
    </submittedName>
</protein>
<dbReference type="EMBL" id="JANBVN010000057">
    <property type="protein sequence ID" value="KAJ9152299.1"/>
    <property type="molecule type" value="Genomic_DNA"/>
</dbReference>
<feature type="region of interest" description="Disordered" evidence="3">
    <location>
        <begin position="73"/>
        <end position="159"/>
    </location>
</feature>
<dbReference type="InterPro" id="IPR001680">
    <property type="entry name" value="WD40_rpt"/>
</dbReference>
<sequence>MALFSPTPDRSQLKRQAFSSPTCIGLTTSDLSDSGYGSKFGSPDRWAQESPLWDDPDRYTSLFELLDGNRSLAGDVASSSDDTDTETTLDSPRVKESLPRRPRSASATLPYQPGRSRPTLPAHFFSESNLRATERLSGTPPRRPKSGSLRVPDRFVPQRDTTTPVSDIFRITKGVGQLSTSEKLLRNDTAASDAFVWRRRLVSPMAADYRLISRSDTGAVRSGVGTVLAPLPPSRIRSLNVNIPAERQVSYGSIWTVGGVAPSGNAVNSGRGHLVQTGTSARLFRTTFATAKPKRDEELGKHQDRLATALELNQTQRVLGFDHKTRSTNRPTRGRAVSFSSRKTFWDGAQWVNEGPIPPEPPKPPENRCLPAAPFKVLDAPNLKDDFYCSLLAYSPNCHTLVVGLGNLLYAWSERHGVRLLNGGTRDGAWLTTVAFSSTQGCKAILAYGRSNCVLSLMSLYDSRVPVGGDPFPQAPILPRFEVRHPAPIRCVRWRPTYTIRRSGNPHHSHRRTLAKMEDLLVSDEVGTVYYYSVEWPERWELDRDNWPGEMVLMAIIKVHAQQICGLSWSVSGDLFATGGNDNLCSLFETAKVTSRWDRAVRAAARRQTQLSQTTSAAENLSPQQLIPQAIELKPGDEKQRWRHAAAVKAIAFCPWQDGLVATGGGSNDKCIHFFHTCSGAALATISVSAQVTSLIWSNTRREIVATFGYAEPEHPYRIAIFSWPDCRQIGAIPWEGGHRALCAIPYPSGARDADRRVRNRRSQEGCIVVAASDNSVKFHEVWAQDSKSAAGGIGMLGGSEILEDLQGIEKEGDVIR</sequence>
<dbReference type="Proteomes" id="UP001174691">
    <property type="component" value="Unassembled WGS sequence"/>
</dbReference>
<dbReference type="InterPro" id="IPR036322">
    <property type="entry name" value="WD40_repeat_dom_sf"/>
</dbReference>
<dbReference type="SUPFAM" id="SSF50978">
    <property type="entry name" value="WD40 repeat-like"/>
    <property type="match status" value="1"/>
</dbReference>
<keyword evidence="5" id="KW-1185">Reference proteome</keyword>
<dbReference type="GO" id="GO:0031145">
    <property type="term" value="P:anaphase-promoting complex-dependent catabolic process"/>
    <property type="evidence" value="ECO:0007669"/>
    <property type="project" value="TreeGrafter"/>
</dbReference>
<name>A0AA38VID6_9PEZI</name>
<evidence type="ECO:0000313" key="5">
    <source>
        <dbReference type="Proteomes" id="UP001174691"/>
    </source>
</evidence>
<reference evidence="4" key="1">
    <citation type="submission" date="2022-07" db="EMBL/GenBank/DDBJ databases">
        <title>Fungi with potential for degradation of polypropylene.</title>
        <authorList>
            <person name="Gostincar C."/>
        </authorList>
    </citation>
    <scope>NUCLEOTIDE SEQUENCE</scope>
    <source>
        <strain evidence="4">EXF-13287</strain>
    </source>
</reference>
<evidence type="ECO:0000256" key="2">
    <source>
        <dbReference type="ARBA" id="ARBA00022737"/>
    </source>
</evidence>
<accession>A0AA38VID6</accession>
<dbReference type="Pfam" id="PF00400">
    <property type="entry name" value="WD40"/>
    <property type="match status" value="1"/>
</dbReference>
<feature type="region of interest" description="Disordered" evidence="3">
    <location>
        <begin position="28"/>
        <end position="52"/>
    </location>
</feature>
<evidence type="ECO:0000313" key="4">
    <source>
        <dbReference type="EMBL" id="KAJ9152299.1"/>
    </source>
</evidence>
<dbReference type="GO" id="GO:1990757">
    <property type="term" value="F:ubiquitin ligase activator activity"/>
    <property type="evidence" value="ECO:0007669"/>
    <property type="project" value="TreeGrafter"/>
</dbReference>
<dbReference type="AlphaFoldDB" id="A0AA38VID6"/>
<dbReference type="Gene3D" id="2.130.10.10">
    <property type="entry name" value="YVTN repeat-like/Quinoprotein amine dehydrogenase"/>
    <property type="match status" value="2"/>
</dbReference>
<gene>
    <name evidence="4" type="ORF">NKR19_g4547</name>
</gene>
<evidence type="ECO:0000256" key="1">
    <source>
        <dbReference type="ARBA" id="ARBA00022574"/>
    </source>
</evidence>
<keyword evidence="1" id="KW-0853">WD repeat</keyword>
<dbReference type="GO" id="GO:0005680">
    <property type="term" value="C:anaphase-promoting complex"/>
    <property type="evidence" value="ECO:0007669"/>
    <property type="project" value="TreeGrafter"/>
</dbReference>